<reference evidence="2 3" key="1">
    <citation type="submission" date="2015-08" db="EMBL/GenBank/DDBJ databases">
        <title>Ancestral chromatin configuration constrains chromatin evolution on differentiating sex chromosomes in Drosophila.</title>
        <authorList>
            <person name="Zhou Q."/>
            <person name="Bachtrog D."/>
        </authorList>
    </citation>
    <scope>NUCLEOTIDE SEQUENCE [LARGE SCALE GENOMIC DNA]</scope>
    <source>
        <tissue evidence="2">Whole larvae</tissue>
    </source>
</reference>
<organism evidence="2 3">
    <name type="scientific">Drosophila busckii</name>
    <name type="common">Fruit fly</name>
    <dbReference type="NCBI Taxonomy" id="30019"/>
    <lineage>
        <taxon>Eukaryota</taxon>
        <taxon>Metazoa</taxon>
        <taxon>Ecdysozoa</taxon>
        <taxon>Arthropoda</taxon>
        <taxon>Hexapoda</taxon>
        <taxon>Insecta</taxon>
        <taxon>Pterygota</taxon>
        <taxon>Neoptera</taxon>
        <taxon>Endopterygota</taxon>
        <taxon>Diptera</taxon>
        <taxon>Brachycera</taxon>
        <taxon>Muscomorpha</taxon>
        <taxon>Ephydroidea</taxon>
        <taxon>Drosophilidae</taxon>
        <taxon>Drosophila</taxon>
    </lineage>
</organism>
<dbReference type="EMBL" id="CP012526">
    <property type="protein sequence ID" value="ALC45690.1"/>
    <property type="molecule type" value="Genomic_DNA"/>
</dbReference>
<dbReference type="OMA" id="NKCTIER"/>
<evidence type="ECO:0000256" key="1">
    <source>
        <dbReference type="SAM" id="SignalP"/>
    </source>
</evidence>
<dbReference type="Proteomes" id="UP000494163">
    <property type="component" value="Chromosome 3R"/>
</dbReference>
<evidence type="ECO:0000313" key="3">
    <source>
        <dbReference type="Proteomes" id="UP000494163"/>
    </source>
</evidence>
<proteinExistence type="predicted"/>
<name>A0A0M4EKM8_DROBS</name>
<sequence length="60" mass="6578">MKCNCVWLLLLLLSLLGGAWANCPTGFSKEQNKCVQERPIHGTCTPGSTYQLSINKCVHA</sequence>
<feature type="chain" id="PRO_5005793679" evidence="1">
    <location>
        <begin position="22"/>
        <end position="60"/>
    </location>
</feature>
<evidence type="ECO:0000313" key="2">
    <source>
        <dbReference type="EMBL" id="ALC45690.1"/>
    </source>
</evidence>
<dbReference type="AlphaFoldDB" id="A0A0M4EKM8"/>
<accession>A0A0M4EKM8</accession>
<keyword evidence="1" id="KW-0732">Signal</keyword>
<gene>
    <name evidence="2" type="ORF">Dbus_chr3Rg440</name>
</gene>
<keyword evidence="3" id="KW-1185">Reference proteome</keyword>
<protein>
    <submittedName>
        <fullName evidence="2">CG6503</fullName>
    </submittedName>
</protein>
<feature type="signal peptide" evidence="1">
    <location>
        <begin position="1"/>
        <end position="21"/>
    </location>
</feature>
<dbReference type="OrthoDB" id="7840250at2759"/>